<name>G8RP59_MYCRN</name>
<dbReference type="PANTHER" id="PTHR34846:SF5">
    <property type="entry name" value="CARBOXYMUCONOLACTONE DECARBOXYLASE-LIKE DOMAIN-CONTAINING PROTEIN"/>
    <property type="match status" value="1"/>
</dbReference>
<dbReference type="eggNOG" id="COG2128">
    <property type="taxonomic scope" value="Bacteria"/>
</dbReference>
<organism evidence="2 3">
    <name type="scientific">Mycolicibacterium rhodesiae (strain NBB3)</name>
    <name type="common">Mycobacterium rhodesiae</name>
    <dbReference type="NCBI Taxonomy" id="710685"/>
    <lineage>
        <taxon>Bacteria</taxon>
        <taxon>Bacillati</taxon>
        <taxon>Actinomycetota</taxon>
        <taxon>Actinomycetes</taxon>
        <taxon>Mycobacteriales</taxon>
        <taxon>Mycobacteriaceae</taxon>
        <taxon>Mycolicibacterium</taxon>
    </lineage>
</organism>
<dbReference type="HOGENOM" id="CLU_082760_2_1_11"/>
<dbReference type="GO" id="GO:0051920">
    <property type="term" value="F:peroxiredoxin activity"/>
    <property type="evidence" value="ECO:0007669"/>
    <property type="project" value="InterPro"/>
</dbReference>
<reference evidence="2 3" key="1">
    <citation type="submission" date="2011-12" db="EMBL/GenBank/DDBJ databases">
        <title>Complete sequence of Mycobacterium rhodesiae NBB3.</title>
        <authorList>
            <consortium name="US DOE Joint Genome Institute"/>
            <person name="Lucas S."/>
            <person name="Han J."/>
            <person name="Lapidus A."/>
            <person name="Cheng J.-F."/>
            <person name="Goodwin L."/>
            <person name="Pitluck S."/>
            <person name="Peters L."/>
            <person name="Mikhailova N."/>
            <person name="Gu W."/>
            <person name="Detter J.C."/>
            <person name="Han C."/>
            <person name="Tapia R."/>
            <person name="Land M."/>
            <person name="Hauser L."/>
            <person name="Kyrpides N."/>
            <person name="Ivanova N."/>
            <person name="Pagani I."/>
            <person name="Mattes T."/>
            <person name="Holmes A."/>
            <person name="Rutledge P."/>
            <person name="Paulsen I."/>
            <person name="Coleman N."/>
            <person name="Woyke T."/>
        </authorList>
    </citation>
    <scope>NUCLEOTIDE SEQUENCE [LARGE SCALE GENOMIC DNA]</scope>
    <source>
        <strain evidence="2 3">NBB3</strain>
    </source>
</reference>
<accession>G8RP59</accession>
<dbReference type="InterPro" id="IPR029032">
    <property type="entry name" value="AhpD-like"/>
</dbReference>
<feature type="domain" description="Carboxymuconolactone decarboxylase-like" evidence="1">
    <location>
        <begin position="52"/>
        <end position="119"/>
    </location>
</feature>
<dbReference type="EMBL" id="CP003169">
    <property type="protein sequence ID" value="AEV76288.1"/>
    <property type="molecule type" value="Genomic_DNA"/>
</dbReference>
<dbReference type="RefSeq" id="WP_014214027.1">
    <property type="nucleotide sequence ID" value="NC_016604.1"/>
</dbReference>
<dbReference type="Proteomes" id="UP000005442">
    <property type="component" value="Chromosome"/>
</dbReference>
<dbReference type="STRING" id="710685.MycrhN_5823"/>
<dbReference type="AlphaFoldDB" id="G8RP59"/>
<dbReference type="OrthoDB" id="4704294at2"/>
<dbReference type="Gene3D" id="1.20.1290.10">
    <property type="entry name" value="AhpD-like"/>
    <property type="match status" value="1"/>
</dbReference>
<dbReference type="SUPFAM" id="SSF69118">
    <property type="entry name" value="AhpD-like"/>
    <property type="match status" value="1"/>
</dbReference>
<evidence type="ECO:0000313" key="3">
    <source>
        <dbReference type="Proteomes" id="UP000005442"/>
    </source>
</evidence>
<dbReference type="KEGG" id="mrh:MycrhN_5823"/>
<keyword evidence="3" id="KW-1185">Reference proteome</keyword>
<dbReference type="Pfam" id="PF02627">
    <property type="entry name" value="CMD"/>
    <property type="match status" value="1"/>
</dbReference>
<gene>
    <name evidence="2" type="ordered locus">MycrhN_5823</name>
</gene>
<sequence length="198" mass="22383">MSRIEPLAPREFPEEMRKAMAALRPPNATHRAPATENRPTALSVLGTMAHHPSLARAFFTFNGHILGASTLSERQRELLIMRVAAVRKCGYEWAQHLFMARDAGLTDEEIGRIAYGPDAPFWTESDAAMLRSVDELIHDGVISESTWQLLAGDLNDQQLLDLIFTVGLYDILARLFASLELQIDDDIRELMKRYDELF</sequence>
<evidence type="ECO:0000259" key="1">
    <source>
        <dbReference type="Pfam" id="PF02627"/>
    </source>
</evidence>
<dbReference type="InterPro" id="IPR003779">
    <property type="entry name" value="CMD-like"/>
</dbReference>
<proteinExistence type="predicted"/>
<dbReference type="PANTHER" id="PTHR34846">
    <property type="entry name" value="4-CARBOXYMUCONOLACTONE DECARBOXYLASE FAMILY PROTEIN (AFU_ORTHOLOGUE AFUA_6G11590)"/>
    <property type="match status" value="1"/>
</dbReference>
<dbReference type="PATRIC" id="fig|710685.3.peg.5850"/>
<protein>
    <recommendedName>
        <fullName evidence="1">Carboxymuconolactone decarboxylase-like domain-containing protein</fullName>
    </recommendedName>
</protein>
<evidence type="ECO:0000313" key="2">
    <source>
        <dbReference type="EMBL" id="AEV76288.1"/>
    </source>
</evidence>